<feature type="compositionally biased region" description="Basic and acidic residues" evidence="1">
    <location>
        <begin position="267"/>
        <end position="279"/>
    </location>
</feature>
<dbReference type="PANTHER" id="PTHR21592">
    <property type="entry name" value="CHROMOSOME UNDETERMINED SCAFFOLD_25, WHOLE GENOME SHOTGUN SEQUENCE"/>
    <property type="match status" value="1"/>
</dbReference>
<dbReference type="OMA" id="VNQDIFG"/>
<dbReference type="Proteomes" id="UP000008281">
    <property type="component" value="Unassembled WGS sequence"/>
</dbReference>
<protein>
    <submittedName>
        <fullName evidence="2">Uncharacterized protein</fullName>
    </submittedName>
</protein>
<dbReference type="PANTHER" id="PTHR21592:SF33">
    <property type="entry name" value="COLLAGEN TRIPLE HELIX REPEAT PROTEIN-RELATED"/>
    <property type="match status" value="1"/>
</dbReference>
<gene>
    <name evidence="2" type="ORF">CRE_08256</name>
</gene>
<feature type="region of interest" description="Disordered" evidence="1">
    <location>
        <begin position="168"/>
        <end position="193"/>
    </location>
</feature>
<dbReference type="eggNOG" id="ENOG502S1UG">
    <property type="taxonomic scope" value="Eukaryota"/>
</dbReference>
<evidence type="ECO:0000313" key="2">
    <source>
        <dbReference type="EMBL" id="EFO90543.1"/>
    </source>
</evidence>
<feature type="region of interest" description="Disordered" evidence="1">
    <location>
        <begin position="208"/>
        <end position="242"/>
    </location>
</feature>
<sequence length="306" mass="32408">MDVQDIIGIALNLATAGTVGALLVKRRNHPTKEVTHRATKERDPRKLITKRMDLKRKELELRLPPVIHQRHRRHRLVVLRLHHQLPEDRNLEVLEWQVCSIRNSKHAQRLISATHDPNYQTLAGIGNDCFEKKGGGAPAAAPAAGKPGMAATHDPNYQTLAGLDNNVFAKKDGGGGAPAGGPSAPADQNAKAATHDPNYQTLAGLNNNVFEKKDGGGAAAGGDKKPIQPADKNKKAATQDPNYQTLAAVGGDVFGADKKGGAGGGGGDKKPVQPADKNKKAATMDPNYQTLAAVGGDVFGADKKKK</sequence>
<dbReference type="HOGENOM" id="CLU_068981_0_0_1"/>
<organism evidence="3">
    <name type="scientific">Caenorhabditis remanei</name>
    <name type="common">Caenorhabditis vulgaris</name>
    <dbReference type="NCBI Taxonomy" id="31234"/>
    <lineage>
        <taxon>Eukaryota</taxon>
        <taxon>Metazoa</taxon>
        <taxon>Ecdysozoa</taxon>
        <taxon>Nematoda</taxon>
        <taxon>Chromadorea</taxon>
        <taxon>Rhabditida</taxon>
        <taxon>Rhabditina</taxon>
        <taxon>Rhabditomorpha</taxon>
        <taxon>Rhabditoidea</taxon>
        <taxon>Rhabditidae</taxon>
        <taxon>Peloderinae</taxon>
        <taxon>Caenorhabditis</taxon>
    </lineage>
</organism>
<feature type="region of interest" description="Disordered" evidence="1">
    <location>
        <begin position="254"/>
        <end position="289"/>
    </location>
</feature>
<dbReference type="Pfam" id="PF03057">
    <property type="entry name" value="DUF236"/>
    <property type="match status" value="5"/>
</dbReference>
<name>E3M3B2_CAERE</name>
<evidence type="ECO:0000256" key="1">
    <source>
        <dbReference type="SAM" id="MobiDB-lite"/>
    </source>
</evidence>
<dbReference type="EMBL" id="DS268423">
    <property type="protein sequence ID" value="EFO90543.1"/>
    <property type="molecule type" value="Genomic_DNA"/>
</dbReference>
<feature type="compositionally biased region" description="Basic and acidic residues" evidence="1">
    <location>
        <begin position="222"/>
        <end position="234"/>
    </location>
</feature>
<proteinExistence type="predicted"/>
<dbReference type="AlphaFoldDB" id="E3M3B2"/>
<dbReference type="OrthoDB" id="5863096at2759"/>
<accession>E3M3B2</accession>
<reference evidence="2" key="1">
    <citation type="submission" date="2007-07" db="EMBL/GenBank/DDBJ databases">
        <title>PCAP assembly of the Caenorhabditis remanei genome.</title>
        <authorList>
            <consortium name="The Caenorhabditis remanei Sequencing Consortium"/>
            <person name="Wilson R.K."/>
        </authorList>
    </citation>
    <scope>NUCLEOTIDE SEQUENCE [LARGE SCALE GENOMIC DNA]</scope>
    <source>
        <strain evidence="2">PB4641</strain>
    </source>
</reference>
<dbReference type="InParanoid" id="E3M3B2"/>
<keyword evidence="3" id="KW-1185">Reference proteome</keyword>
<dbReference type="STRING" id="31234.E3M3B2"/>
<dbReference type="InterPro" id="IPR004296">
    <property type="entry name" value="DUF236"/>
</dbReference>
<evidence type="ECO:0000313" key="3">
    <source>
        <dbReference type="Proteomes" id="UP000008281"/>
    </source>
</evidence>